<dbReference type="Pfam" id="PF03009">
    <property type="entry name" value="GDPD"/>
    <property type="match status" value="1"/>
</dbReference>
<dbReference type="Gene3D" id="3.20.20.190">
    <property type="entry name" value="Phosphatidylinositol (PI) phosphodiesterase"/>
    <property type="match status" value="1"/>
</dbReference>
<reference evidence="5" key="2">
    <citation type="submission" date="2025-08" db="UniProtKB">
        <authorList>
            <consortium name="Ensembl"/>
        </authorList>
    </citation>
    <scope>IDENTIFICATION</scope>
</reference>
<dbReference type="GO" id="GO:2001070">
    <property type="term" value="F:starch binding"/>
    <property type="evidence" value="ECO:0007669"/>
    <property type="project" value="InterPro"/>
</dbReference>
<dbReference type="InterPro" id="IPR002044">
    <property type="entry name" value="CBM20"/>
</dbReference>
<reference evidence="5" key="3">
    <citation type="submission" date="2025-09" db="UniProtKB">
        <authorList>
            <consortium name="Ensembl"/>
        </authorList>
    </citation>
    <scope>IDENTIFICATION</scope>
</reference>
<dbReference type="InterPro" id="IPR017946">
    <property type="entry name" value="PLC-like_Pdiesterase_TIM-brl"/>
</dbReference>
<evidence type="ECO:0000259" key="3">
    <source>
        <dbReference type="PROSITE" id="PS51166"/>
    </source>
</evidence>
<dbReference type="Proteomes" id="UP000472263">
    <property type="component" value="Chromosome 24"/>
</dbReference>
<dbReference type="GeneTree" id="ENSGT00440000033970"/>
<protein>
    <submittedName>
        <fullName evidence="5">Glycerophosphocholine phosphodiesterase 1</fullName>
    </submittedName>
</protein>
<dbReference type="InterPro" id="IPR057506">
    <property type="entry name" value="C2_GPCPD1"/>
</dbReference>
<organism evidence="5 6">
    <name type="scientific">Myripristis murdjan</name>
    <name type="common">pinecone soldierfish</name>
    <dbReference type="NCBI Taxonomy" id="586833"/>
    <lineage>
        <taxon>Eukaryota</taxon>
        <taxon>Metazoa</taxon>
        <taxon>Chordata</taxon>
        <taxon>Craniata</taxon>
        <taxon>Vertebrata</taxon>
        <taxon>Euteleostomi</taxon>
        <taxon>Actinopterygii</taxon>
        <taxon>Neopterygii</taxon>
        <taxon>Teleostei</taxon>
        <taxon>Neoteleostei</taxon>
        <taxon>Acanthomorphata</taxon>
        <taxon>Holocentriformes</taxon>
        <taxon>Holocentridae</taxon>
        <taxon>Myripristis</taxon>
    </lineage>
</organism>
<dbReference type="InterPro" id="IPR034839">
    <property type="entry name" value="CBM20_GPCPD1"/>
</dbReference>
<evidence type="ECO:0000256" key="2">
    <source>
        <dbReference type="ARBA" id="ARBA00022801"/>
    </source>
</evidence>
<evidence type="ECO:0000259" key="4">
    <source>
        <dbReference type="PROSITE" id="PS51704"/>
    </source>
</evidence>
<accession>A0A667ZJU3</accession>
<dbReference type="Pfam" id="PF25329">
    <property type="entry name" value="C2_GDE1"/>
    <property type="match status" value="1"/>
</dbReference>
<sequence>METCQVTLAVRGETSPGEVIAVVGSCETLGGWSHQRAVTLQPVGDDGTMWTKTITVPRGVVSEYRYFKGFFLESKSAGGPCQVIVNLWETHQQPRTMSPTGIETPENSARFDGVNCVDSGWLTCQTEIRLRLHHSKKSPVSITKKKFKKSRFRIKLTLEGIEEEDDEEEDELSPSSWHKMTTTLEISMISGSGYKSRHSQPECGYALEPSQWTEYSIHTMDPDNLELTFEFFEEDLSEPVVQGDAHPGHVGTACLLSSSFLESGKDTGVVTLPIMGRNSRQTIGKVRVDYLVIRPIQGVQCNMSSCFTKYWRKRSALDVGHRGAGSTHAAKENTIASFKSAAKHGAAYVEFDVHLSKDAIPIVYHDLTCCISTKKKNDKTSLELIEVPVKDLTFDQLQLLKVTTPLFVCYSDLLDDEDEIDEHQPFPSLSQVKTNPHVGFNIELKWICQMKDGSWEGNLSSYFNMNTFLDIILSCVLQKAGKRRIVFSCFDPDICTMVRQKQNKYPILFLTQGISDIYPELMDIRCQTTQIAMSFAQSENILGISAHTEELLKNLNYIREAQSKGLVVFSWGDDNNDHENRRKLREQGIDGLIYDRWVKTQCAHLFLLCRPHCYSTGRETNTRTCPSCILSSYVYLDLRVLLKPHPM</sequence>
<dbReference type="PROSITE" id="PS51704">
    <property type="entry name" value="GP_PDE"/>
    <property type="match status" value="1"/>
</dbReference>
<proteinExistence type="inferred from homology"/>
<evidence type="ECO:0000313" key="6">
    <source>
        <dbReference type="Proteomes" id="UP000472263"/>
    </source>
</evidence>
<gene>
    <name evidence="5" type="primary">GPCPD1</name>
    <name evidence="5" type="synonym">gpcpd1</name>
</gene>
<dbReference type="Pfam" id="PF00686">
    <property type="entry name" value="CBM_20"/>
    <property type="match status" value="1"/>
</dbReference>
<evidence type="ECO:0000256" key="1">
    <source>
        <dbReference type="ARBA" id="ARBA00007277"/>
    </source>
</evidence>
<comment type="similarity">
    <text evidence="1">Belongs to the glycerophosphoryl diester phosphodiesterase family.</text>
</comment>
<dbReference type="SUPFAM" id="SSF51695">
    <property type="entry name" value="PLC-like phosphodiesterases"/>
    <property type="match status" value="1"/>
</dbReference>
<dbReference type="Gene3D" id="2.60.40.10">
    <property type="entry name" value="Immunoglobulins"/>
    <property type="match status" value="1"/>
</dbReference>
<keyword evidence="2" id="KW-0378">Hydrolase</keyword>
<dbReference type="InterPro" id="IPR013783">
    <property type="entry name" value="Ig-like_fold"/>
</dbReference>
<dbReference type="Ensembl" id="ENSMMDT00005041838.1">
    <property type="protein sequence ID" value="ENSMMDP00005041002.1"/>
    <property type="gene ID" value="ENSMMDG00005018958.1"/>
</dbReference>
<dbReference type="SUPFAM" id="SSF49452">
    <property type="entry name" value="Starch-binding domain-like"/>
    <property type="match status" value="1"/>
</dbReference>
<dbReference type="FunFam" id="3.20.20.190:FF:000032">
    <property type="entry name" value="Glycerophosphoryl diester phosphodiesterase, putative"/>
    <property type="match status" value="1"/>
</dbReference>
<reference evidence="5" key="1">
    <citation type="submission" date="2019-06" db="EMBL/GenBank/DDBJ databases">
        <authorList>
            <consortium name="Wellcome Sanger Institute Data Sharing"/>
        </authorList>
    </citation>
    <scope>NUCLEOTIDE SEQUENCE [LARGE SCALE GENOMIC DNA]</scope>
</reference>
<dbReference type="PANTHER" id="PTHR22958:SF1">
    <property type="entry name" value="GLYCEROPHOSPHOCHOLINE PHOSPHODIESTERASE GPCPD1"/>
    <property type="match status" value="1"/>
</dbReference>
<evidence type="ECO:0000313" key="5">
    <source>
        <dbReference type="Ensembl" id="ENSMMDP00005041002.1"/>
    </source>
</evidence>
<dbReference type="GO" id="GO:0047389">
    <property type="term" value="F:glycerophosphocholine phosphodiesterase activity"/>
    <property type="evidence" value="ECO:0007669"/>
    <property type="project" value="TreeGrafter"/>
</dbReference>
<dbReference type="CDD" id="cd05814">
    <property type="entry name" value="CBM20_Prei4"/>
    <property type="match status" value="1"/>
</dbReference>
<name>A0A667ZJU3_9TELE</name>
<dbReference type="InterPro" id="IPR051578">
    <property type="entry name" value="GDPD"/>
</dbReference>
<dbReference type="PANTHER" id="PTHR22958">
    <property type="entry name" value="GLYCEROPHOSPHORYL DIESTER PHOSPHODIESTERASE"/>
    <property type="match status" value="1"/>
</dbReference>
<dbReference type="PROSITE" id="PS51166">
    <property type="entry name" value="CBM20"/>
    <property type="match status" value="1"/>
</dbReference>
<feature type="domain" description="GP-PDE" evidence="4">
    <location>
        <begin position="316"/>
        <end position="604"/>
    </location>
</feature>
<dbReference type="InterPro" id="IPR030395">
    <property type="entry name" value="GP_PDE_dom"/>
</dbReference>
<feature type="domain" description="CBM20" evidence="3">
    <location>
        <begin position="1"/>
        <end position="113"/>
    </location>
</feature>
<keyword evidence="6" id="KW-1185">Reference proteome</keyword>
<dbReference type="AlphaFoldDB" id="A0A667ZJU3"/>
<dbReference type="SMART" id="SM01065">
    <property type="entry name" value="CBM_2"/>
    <property type="match status" value="1"/>
</dbReference>
<dbReference type="GO" id="GO:0046475">
    <property type="term" value="P:glycerophospholipid catabolic process"/>
    <property type="evidence" value="ECO:0007669"/>
    <property type="project" value="TreeGrafter"/>
</dbReference>
<dbReference type="CDD" id="cd08607">
    <property type="entry name" value="GDPD_GDE5"/>
    <property type="match status" value="1"/>
</dbReference>
<dbReference type="InterPro" id="IPR013784">
    <property type="entry name" value="Carb-bd-like_fold"/>
</dbReference>